<evidence type="ECO:0000256" key="6">
    <source>
        <dbReference type="PIRSR" id="PIRSR000138-1"/>
    </source>
</evidence>
<feature type="binding site" evidence="7">
    <location>
        <position position="112"/>
    </location>
    <ligand>
        <name>FMN</name>
        <dbReference type="ChEBI" id="CHEBI:58210"/>
    </ligand>
</feature>
<dbReference type="AlphaFoldDB" id="A0AA42KPN3"/>
<feature type="binding site" evidence="7">
    <location>
        <begin position="334"/>
        <end position="335"/>
    </location>
    <ligand>
        <name>FMN</name>
        <dbReference type="ChEBI" id="CHEBI:58210"/>
    </ligand>
</feature>
<feature type="active site" description="Proton acceptor" evidence="6">
    <location>
        <position position="281"/>
    </location>
</feature>
<keyword evidence="4" id="KW-0560">Oxidoreductase</keyword>
<dbReference type="InterPro" id="IPR008259">
    <property type="entry name" value="FMN_hydac_DH_AS"/>
</dbReference>
<proteinExistence type="inferred from homology"/>
<name>A0AA42KPN3_9HYPH</name>
<protein>
    <submittedName>
        <fullName evidence="9">Alpha-hydroxy-acid oxidizing protein</fullName>
    </submittedName>
</protein>
<evidence type="ECO:0000256" key="1">
    <source>
        <dbReference type="ARBA" id="ARBA00001917"/>
    </source>
</evidence>
<feature type="binding site" evidence="7">
    <location>
        <position position="170"/>
    </location>
    <ligand>
        <name>glyoxylate</name>
        <dbReference type="ChEBI" id="CHEBI:36655"/>
    </ligand>
</feature>
<feature type="binding site" evidence="7">
    <location>
        <position position="161"/>
    </location>
    <ligand>
        <name>FMN</name>
        <dbReference type="ChEBI" id="CHEBI:58210"/>
    </ligand>
</feature>
<dbReference type="InterPro" id="IPR037396">
    <property type="entry name" value="FMN_HAD"/>
</dbReference>
<feature type="domain" description="FMN hydroxy acid dehydrogenase" evidence="8">
    <location>
        <begin position="4"/>
        <end position="385"/>
    </location>
</feature>
<dbReference type="GO" id="GO:0004459">
    <property type="term" value="F:L-lactate dehydrogenase (NAD+) activity"/>
    <property type="evidence" value="ECO:0007669"/>
    <property type="project" value="TreeGrafter"/>
</dbReference>
<dbReference type="FunFam" id="3.20.20.70:FF:000029">
    <property type="entry name" value="L-lactate dehydrogenase"/>
    <property type="match status" value="1"/>
</dbReference>
<organism evidence="9 10">
    <name type="scientific">Brucella intermedia GD04153</name>
    <dbReference type="NCBI Taxonomy" id="2975438"/>
    <lineage>
        <taxon>Bacteria</taxon>
        <taxon>Pseudomonadati</taxon>
        <taxon>Pseudomonadota</taxon>
        <taxon>Alphaproteobacteria</taxon>
        <taxon>Hyphomicrobiales</taxon>
        <taxon>Brucellaceae</taxon>
        <taxon>Brucella/Ochrobactrum group</taxon>
        <taxon>Brucella</taxon>
    </lineage>
</organism>
<dbReference type="GO" id="GO:0005886">
    <property type="term" value="C:plasma membrane"/>
    <property type="evidence" value="ECO:0007669"/>
    <property type="project" value="TreeGrafter"/>
</dbReference>
<dbReference type="PANTHER" id="PTHR10578">
    <property type="entry name" value="S -2-HYDROXY-ACID OXIDASE-RELATED"/>
    <property type="match status" value="1"/>
</dbReference>
<feature type="binding site" evidence="7">
    <location>
        <position position="135"/>
    </location>
    <ligand>
        <name>glyoxylate</name>
        <dbReference type="ChEBI" id="CHEBI:36655"/>
    </ligand>
</feature>
<dbReference type="InterPro" id="IPR013785">
    <property type="entry name" value="Aldolase_TIM"/>
</dbReference>
<evidence type="ECO:0000256" key="2">
    <source>
        <dbReference type="ARBA" id="ARBA00022630"/>
    </source>
</evidence>
<dbReference type="GO" id="GO:0010181">
    <property type="term" value="F:FMN binding"/>
    <property type="evidence" value="ECO:0007669"/>
    <property type="project" value="InterPro"/>
</dbReference>
<feature type="binding site" evidence="7">
    <location>
        <begin position="311"/>
        <end position="315"/>
    </location>
    <ligand>
        <name>FMN</name>
        <dbReference type="ChEBI" id="CHEBI:58210"/>
    </ligand>
</feature>
<keyword evidence="2 7" id="KW-0285">Flavoprotein</keyword>
<dbReference type="PROSITE" id="PS00557">
    <property type="entry name" value="FMN_HYDROXY_ACID_DH_1"/>
    <property type="match status" value="1"/>
</dbReference>
<evidence type="ECO:0000256" key="4">
    <source>
        <dbReference type="ARBA" id="ARBA00023002"/>
    </source>
</evidence>
<evidence type="ECO:0000313" key="10">
    <source>
        <dbReference type="Proteomes" id="UP001158087"/>
    </source>
</evidence>
<gene>
    <name evidence="9" type="ORF">N7376_24355</name>
</gene>
<feature type="binding site" evidence="7">
    <location>
        <position position="284"/>
    </location>
    <ligand>
        <name>glyoxylate</name>
        <dbReference type="ChEBI" id="CHEBI:36655"/>
    </ligand>
</feature>
<dbReference type="PANTHER" id="PTHR10578:SF107">
    <property type="entry name" value="2-HYDROXYACID OXIDASE 1"/>
    <property type="match status" value="1"/>
</dbReference>
<sequence length="408" mass="44136">MSEKLSMKAAAVSDLREIARRRIPKWIFDYVDGGSYEELTLSANRRDLDALSFDQRVLENVSTRNKETTLAGQETKLPLIIAPTGLAGFVHPHGEIHAAKAAEAMGIPYCLSTVSICSIEDVAAETSVPFWFQLYIMRDRVATLTLIERAQRAGCSTLVVTLDLPIQAQRHMDIRNGLKIPMRFDLRQLLEMATKPGWTLGTVAANRYQFGNLTDLVGKSTGMSSFARWVAESFDPSVTEDDIAWVRKHWKGKLVLKGIMSVRDAQKAKRAGADAIVVSNHGGRQLDGARSSILALGEIASQKGIPEILFDSGVRTGQDVLKALASGARGAMIGRAHLYGLGAAGEAGVRRCIQILAAELDVSMALTGQTDVSRISAEILIPNLHHGKAADQVSEKNGVGLPRATAIA</sequence>
<evidence type="ECO:0000256" key="5">
    <source>
        <dbReference type="ARBA" id="ARBA00024042"/>
    </source>
</evidence>
<feature type="binding site" evidence="7">
    <location>
        <position position="279"/>
    </location>
    <ligand>
        <name>FMN</name>
        <dbReference type="ChEBI" id="CHEBI:58210"/>
    </ligand>
</feature>
<dbReference type="NCBIfam" id="NF008398">
    <property type="entry name" value="PRK11197.1"/>
    <property type="match status" value="1"/>
</dbReference>
<feature type="binding site" evidence="7">
    <location>
        <begin position="83"/>
        <end position="85"/>
    </location>
    <ligand>
        <name>FMN</name>
        <dbReference type="ChEBI" id="CHEBI:58210"/>
    </ligand>
</feature>
<dbReference type="InterPro" id="IPR012133">
    <property type="entry name" value="Alpha-hydoxy_acid_DH_FMN"/>
</dbReference>
<dbReference type="Proteomes" id="UP001158087">
    <property type="component" value="Unassembled WGS sequence"/>
</dbReference>
<dbReference type="InterPro" id="IPR000262">
    <property type="entry name" value="FMN-dep_DH"/>
</dbReference>
<dbReference type="PIRSF" id="PIRSF000138">
    <property type="entry name" value="Al-hdrx_acd_dh"/>
    <property type="match status" value="1"/>
</dbReference>
<feature type="binding site" evidence="7">
    <location>
        <position position="257"/>
    </location>
    <ligand>
        <name>FMN</name>
        <dbReference type="ChEBI" id="CHEBI:58210"/>
    </ligand>
</feature>
<feature type="binding site" evidence="7">
    <location>
        <position position="133"/>
    </location>
    <ligand>
        <name>FMN</name>
        <dbReference type="ChEBI" id="CHEBI:58210"/>
    </ligand>
</feature>
<evidence type="ECO:0000256" key="3">
    <source>
        <dbReference type="ARBA" id="ARBA00022643"/>
    </source>
</evidence>
<accession>A0AA42KPN3</accession>
<dbReference type="Gene3D" id="3.20.20.70">
    <property type="entry name" value="Aldolase class I"/>
    <property type="match status" value="1"/>
</dbReference>
<dbReference type="CDD" id="cd02809">
    <property type="entry name" value="alpha_hydroxyacid_oxid_FMN"/>
    <property type="match status" value="1"/>
</dbReference>
<evidence type="ECO:0000313" key="9">
    <source>
        <dbReference type="EMBL" id="MDH0127104.1"/>
    </source>
</evidence>
<comment type="similarity">
    <text evidence="5">Belongs to the FMN-dependent alpha-hydroxy acid dehydrogenase family.</text>
</comment>
<dbReference type="PROSITE" id="PS51349">
    <property type="entry name" value="FMN_HYDROXY_ACID_DH_2"/>
    <property type="match status" value="1"/>
</dbReference>
<evidence type="ECO:0000259" key="8">
    <source>
        <dbReference type="PROSITE" id="PS51349"/>
    </source>
</evidence>
<dbReference type="GO" id="GO:0009060">
    <property type="term" value="P:aerobic respiration"/>
    <property type="evidence" value="ECO:0007669"/>
    <property type="project" value="TreeGrafter"/>
</dbReference>
<reference evidence="9" key="1">
    <citation type="submission" date="2022-09" db="EMBL/GenBank/DDBJ databases">
        <title>Intensive care unit water sources are persistently colonized with multi-drug resistant bacteria and are the site of extensive horizontal gene transfer of antibiotic resistance genes.</title>
        <authorList>
            <person name="Diorio-Toth L."/>
        </authorList>
    </citation>
    <scope>NUCLEOTIDE SEQUENCE</scope>
    <source>
        <strain evidence="9">GD04153</strain>
    </source>
</reference>
<keyword evidence="3 7" id="KW-0288">FMN</keyword>
<comment type="caution">
    <text evidence="9">The sequence shown here is derived from an EMBL/GenBank/DDBJ whole genome shotgun (WGS) entry which is preliminary data.</text>
</comment>
<evidence type="ECO:0000256" key="7">
    <source>
        <dbReference type="PIRSR" id="PIRSR000138-2"/>
    </source>
</evidence>
<dbReference type="SUPFAM" id="SSF51395">
    <property type="entry name" value="FMN-linked oxidoreductases"/>
    <property type="match status" value="1"/>
</dbReference>
<comment type="cofactor">
    <cofactor evidence="1">
        <name>FMN</name>
        <dbReference type="ChEBI" id="CHEBI:58210"/>
    </cofactor>
</comment>
<dbReference type="Pfam" id="PF01070">
    <property type="entry name" value="FMN_dh"/>
    <property type="match status" value="1"/>
</dbReference>
<dbReference type="EMBL" id="JAODYY010000027">
    <property type="protein sequence ID" value="MDH0127104.1"/>
    <property type="molecule type" value="Genomic_DNA"/>
</dbReference>
<feature type="binding site" evidence="7">
    <location>
        <position position="281"/>
    </location>
    <ligand>
        <name>glyoxylate</name>
        <dbReference type="ChEBI" id="CHEBI:36655"/>
    </ligand>
</feature>
<feature type="binding site" evidence="7">
    <location>
        <position position="30"/>
    </location>
    <ligand>
        <name>glyoxylate</name>
        <dbReference type="ChEBI" id="CHEBI:36655"/>
    </ligand>
</feature>